<evidence type="ECO:0000313" key="2">
    <source>
        <dbReference type="EMBL" id="XAT64610.1"/>
    </source>
</evidence>
<accession>A0ABZ3H4X7</accession>
<organism evidence="2 3">
    <name type="scientific">Geoglobus acetivorans</name>
    <dbReference type="NCBI Taxonomy" id="565033"/>
    <lineage>
        <taxon>Archaea</taxon>
        <taxon>Methanobacteriati</taxon>
        <taxon>Methanobacteriota</taxon>
        <taxon>Archaeoglobi</taxon>
        <taxon>Archaeoglobales</taxon>
        <taxon>Archaeoglobaceae</taxon>
        <taxon>Geoglobus</taxon>
    </lineage>
</organism>
<dbReference type="PROSITE" id="PS51257">
    <property type="entry name" value="PROKAR_LIPOPROTEIN"/>
    <property type="match status" value="1"/>
</dbReference>
<gene>
    <name evidence="2" type="ORF">LPQ35_04390</name>
</gene>
<reference evidence="2 3" key="1">
    <citation type="submission" date="2021-11" db="EMBL/GenBank/DDBJ databases">
        <title>Whole genome of Geoglobus acetivorans.</title>
        <authorList>
            <person name="Liu D."/>
        </authorList>
    </citation>
    <scope>NUCLEOTIDE SEQUENCE [LARGE SCALE GENOMIC DNA]</scope>
    <source>
        <strain evidence="2 3">SBH6</strain>
    </source>
</reference>
<sequence>MRKILVVVLAVLALVMAGCSGQKEESKPAATPTPVSTPEAEKTPEPAQGESSGESGTSAGGINTLYDLFVAKKMYYGKATVVENGETRTVEFWYYYDANNNEQLMRMEHSDGGVVIMRNKYEDNTLTMTMYMKGMQGMPMSPNCDWVMVKTTQTVSPGEAEEVKDEPVGDAFTATVSYQGQVMENYEGKFVDADLTLFQPDGEVCSVTMVMTPSQG</sequence>
<evidence type="ECO:0008006" key="4">
    <source>
        <dbReference type="Google" id="ProtNLM"/>
    </source>
</evidence>
<evidence type="ECO:0000256" key="1">
    <source>
        <dbReference type="SAM" id="MobiDB-lite"/>
    </source>
</evidence>
<evidence type="ECO:0000313" key="3">
    <source>
        <dbReference type="Proteomes" id="UP001492541"/>
    </source>
</evidence>
<feature type="compositionally biased region" description="Low complexity" evidence="1">
    <location>
        <begin position="49"/>
        <end position="59"/>
    </location>
</feature>
<dbReference type="RefSeq" id="WP_193807981.1">
    <property type="nucleotide sequence ID" value="NZ_CP087714.1"/>
</dbReference>
<dbReference type="GeneID" id="90448897"/>
<name>A0ABZ3H4X7_GEOAI</name>
<protein>
    <recommendedName>
        <fullName evidence="4">DUF4412 domain-containing protein</fullName>
    </recommendedName>
</protein>
<dbReference type="EMBL" id="CP087714">
    <property type="protein sequence ID" value="XAT64610.1"/>
    <property type="molecule type" value="Genomic_DNA"/>
</dbReference>
<dbReference type="Proteomes" id="UP001492541">
    <property type="component" value="Chromosome"/>
</dbReference>
<feature type="region of interest" description="Disordered" evidence="1">
    <location>
        <begin position="22"/>
        <end position="59"/>
    </location>
</feature>
<proteinExistence type="predicted"/>
<keyword evidence="3" id="KW-1185">Reference proteome</keyword>